<dbReference type="NCBIfam" id="TIGR03904">
    <property type="entry name" value="SAM_YgiQ"/>
    <property type="match status" value="1"/>
</dbReference>
<evidence type="ECO:0000256" key="7">
    <source>
        <dbReference type="SAM" id="MobiDB-lite"/>
    </source>
</evidence>
<dbReference type="GO" id="GO:0051539">
    <property type="term" value="F:4 iron, 4 sulfur cluster binding"/>
    <property type="evidence" value="ECO:0007669"/>
    <property type="project" value="UniProtKB-KW"/>
</dbReference>
<dbReference type="SMART" id="SM00729">
    <property type="entry name" value="Elp3"/>
    <property type="match status" value="1"/>
</dbReference>
<keyword evidence="5 6" id="KW-0411">Iron-sulfur</keyword>
<protein>
    <submittedName>
        <fullName evidence="9">Uncharacterized radical SAM protein YgiQ</fullName>
    </submittedName>
</protein>
<dbReference type="InterPro" id="IPR023404">
    <property type="entry name" value="rSAM_horseshoe"/>
</dbReference>
<keyword evidence="1 6" id="KW-0004">4Fe-4S</keyword>
<dbReference type="InterPro" id="IPR007197">
    <property type="entry name" value="rSAM"/>
</dbReference>
<dbReference type="AlphaFoldDB" id="A0A662ZIB0"/>
<dbReference type="InterPro" id="IPR020612">
    <property type="entry name" value="Methylthiotransferase_CS"/>
</dbReference>
<evidence type="ECO:0000256" key="1">
    <source>
        <dbReference type="ARBA" id="ARBA00022485"/>
    </source>
</evidence>
<dbReference type="OrthoDB" id="9803479at2"/>
<name>A0A662ZIB0_9GAMM</name>
<dbReference type="PROSITE" id="PS51918">
    <property type="entry name" value="RADICAL_SAM"/>
    <property type="match status" value="1"/>
</dbReference>
<evidence type="ECO:0000313" key="10">
    <source>
        <dbReference type="Proteomes" id="UP000243745"/>
    </source>
</evidence>
<dbReference type="EMBL" id="FOXF01000020">
    <property type="protein sequence ID" value="SFP39604.1"/>
    <property type="molecule type" value="Genomic_DNA"/>
</dbReference>
<dbReference type="RefSeq" id="WP_093142063.1">
    <property type="nucleotide sequence ID" value="NZ_FOXF01000020.1"/>
</dbReference>
<dbReference type="SFLD" id="SFLDG01069">
    <property type="entry name" value="UPF0313"/>
    <property type="match status" value="1"/>
</dbReference>
<comment type="cofactor">
    <cofactor evidence="6">
        <name>[4Fe-4S] cluster</name>
        <dbReference type="ChEBI" id="CHEBI:49883"/>
    </cofactor>
    <text evidence="6">Binds 1 [4Fe-4S] cluster. The cluster is coordinated with 3 cysteines and an exchangeable S-adenosyl-L-methionine.</text>
</comment>
<dbReference type="HAMAP" id="MF_01251">
    <property type="entry name" value="UPF0313"/>
    <property type="match status" value="1"/>
</dbReference>
<evidence type="ECO:0000256" key="6">
    <source>
        <dbReference type="HAMAP-Rule" id="MF_01251"/>
    </source>
</evidence>
<evidence type="ECO:0000313" key="9">
    <source>
        <dbReference type="EMBL" id="SFP39604.1"/>
    </source>
</evidence>
<dbReference type="InterPro" id="IPR058240">
    <property type="entry name" value="rSAM_sf"/>
</dbReference>
<evidence type="ECO:0000256" key="4">
    <source>
        <dbReference type="ARBA" id="ARBA00023004"/>
    </source>
</evidence>
<dbReference type="PROSITE" id="PS01278">
    <property type="entry name" value="MTTASE_RADICAL"/>
    <property type="match status" value="1"/>
</dbReference>
<evidence type="ECO:0000256" key="5">
    <source>
        <dbReference type="ARBA" id="ARBA00023014"/>
    </source>
</evidence>
<dbReference type="Gene3D" id="3.80.30.20">
    <property type="entry name" value="tm_1862 like domain"/>
    <property type="match status" value="1"/>
</dbReference>
<dbReference type="InterPro" id="IPR006638">
    <property type="entry name" value="Elp3/MiaA/NifB-like_rSAM"/>
</dbReference>
<dbReference type="InterPro" id="IPR024560">
    <property type="entry name" value="UPF0313_C"/>
</dbReference>
<dbReference type="Pfam" id="PF08497">
    <property type="entry name" value="Radical_SAM_N"/>
    <property type="match status" value="1"/>
</dbReference>
<evidence type="ECO:0000256" key="2">
    <source>
        <dbReference type="ARBA" id="ARBA00022691"/>
    </source>
</evidence>
<feature type="domain" description="Radical SAM core" evidence="8">
    <location>
        <begin position="402"/>
        <end position="681"/>
    </location>
</feature>
<organism evidence="9 10">
    <name type="scientific">Ruminobacter amylophilus</name>
    <dbReference type="NCBI Taxonomy" id="867"/>
    <lineage>
        <taxon>Bacteria</taxon>
        <taxon>Pseudomonadati</taxon>
        <taxon>Pseudomonadota</taxon>
        <taxon>Gammaproteobacteria</taxon>
        <taxon>Aeromonadales</taxon>
        <taxon>Succinivibrionaceae</taxon>
        <taxon>Ruminobacter</taxon>
    </lineage>
</organism>
<keyword evidence="4 6" id="KW-0408">Iron</keyword>
<keyword evidence="3 6" id="KW-0479">Metal-binding</keyword>
<dbReference type="InterPro" id="IPR022946">
    <property type="entry name" value="UPF0313"/>
</dbReference>
<dbReference type="InterPro" id="IPR013704">
    <property type="entry name" value="UPF0313_N"/>
</dbReference>
<reference evidence="9 10" key="1">
    <citation type="submission" date="2016-10" db="EMBL/GenBank/DDBJ databases">
        <authorList>
            <person name="Varghese N."/>
            <person name="Submissions S."/>
        </authorList>
    </citation>
    <scope>NUCLEOTIDE SEQUENCE [LARGE SCALE GENOMIC DNA]</scope>
    <source>
        <strain evidence="9 10">DSM 1361</strain>
    </source>
</reference>
<evidence type="ECO:0000259" key="8">
    <source>
        <dbReference type="PROSITE" id="PS51918"/>
    </source>
</evidence>
<feature type="binding site" evidence="6">
    <location>
        <position position="423"/>
    </location>
    <ligand>
        <name>[4Fe-4S] cluster</name>
        <dbReference type="ChEBI" id="CHEBI:49883"/>
        <note>4Fe-4S-S-AdoMet</note>
    </ligand>
</feature>
<keyword evidence="2 6" id="KW-0949">S-adenosyl-L-methionine</keyword>
<feature type="binding site" evidence="6">
    <location>
        <position position="420"/>
    </location>
    <ligand>
        <name>[4Fe-4S] cluster</name>
        <dbReference type="ChEBI" id="CHEBI:49883"/>
        <note>4Fe-4S-S-AdoMet</note>
    </ligand>
</feature>
<dbReference type="Proteomes" id="UP000243745">
    <property type="component" value="Unassembled WGS sequence"/>
</dbReference>
<dbReference type="PANTHER" id="PTHR32331:SF0">
    <property type="entry name" value="UPF0313 PROTEIN YGIQ"/>
    <property type="match status" value="1"/>
</dbReference>
<dbReference type="GO" id="GO:0005506">
    <property type="term" value="F:iron ion binding"/>
    <property type="evidence" value="ECO:0007669"/>
    <property type="project" value="UniProtKB-UniRule"/>
</dbReference>
<sequence>MTAAKDEEYITDNDFKDFEKYHCKDIRTYPKYRKNHVPAPFLPMSRKEMDKLGWDSCDIIIVTGDAYIDHPSFCTSIVGRYLESFGFRVGVISQPDWHSKDAFMTLGRPNLFFGVNAGNMDSMINHYTADRKIRSDDAYTPGNVAGRRPDRAVTVYTQRVREAYKDIPVIIGGIEASLRRLAHYDYWSDTVKNSVLPDSKADILVFGNGERPLAEIAMRLAAGESVREIRDVRGTAVMVKKALPEWVGIDSTTVDTPGFIEPEPNPYCVMCHTDDGGKENPSAGGEAIPFTAEDVPQNSSQVTGASDRKISLEKKLHDREYILLPSVQDVKQDRRLYAHVRRIFIRECNPECARALVQKHGERYVWVNPPTFPLSSAELDYVYALPFRRVPHPAYKGQEIPAFEMIKNSVSIMRGCFGGCSFCSIVAHEGKRIQSRSEKSILKELKEISEKTPGFTGVISDLGGPSANMYGLGCTNARMRSLCRKPSCLYPTPCRFLNKDHGRLIQLYRDARALPFIKKILIASGVRIDLALFDENYIRELVTYHVGGHLKIAPEHMAPEVLELMLKPDEKIYYDFKKLFDRYSSEAGKKQYIIPYFMSSHPGSTVASMINLAVWLKRNDFQVDQVQNFYPTPMSGASAMYYTGFNPYRPITRETEPDVFVAKGDVARRRQKAILRYHDPDNYETVREALIELNMPQFIGRGSGALVPPYDPLTEGRGKVRGRSGSGKPDGRGKPAGNSFGRDGRRFGSSQGGSGVKHGKGSGQPDRHSQGNGGFGKNNGRKNGKKSPVK</sequence>
<dbReference type="GO" id="GO:0003824">
    <property type="term" value="F:catalytic activity"/>
    <property type="evidence" value="ECO:0007669"/>
    <property type="project" value="InterPro"/>
</dbReference>
<dbReference type="SUPFAM" id="SSF102114">
    <property type="entry name" value="Radical SAM enzymes"/>
    <property type="match status" value="1"/>
</dbReference>
<proteinExistence type="inferred from homology"/>
<dbReference type="Pfam" id="PF11842">
    <property type="entry name" value="DUF3362"/>
    <property type="match status" value="1"/>
</dbReference>
<gene>
    <name evidence="9" type="ORF">SAMN02910344_01280</name>
</gene>
<keyword evidence="10" id="KW-1185">Reference proteome</keyword>
<accession>A0A662ZIB0</accession>
<comment type="similarity">
    <text evidence="6">Belongs to the UPF0313 family.</text>
</comment>
<feature type="compositionally biased region" description="Basic residues" evidence="7">
    <location>
        <begin position="779"/>
        <end position="790"/>
    </location>
</feature>
<dbReference type="PANTHER" id="PTHR32331">
    <property type="entry name" value="UPF0313 PROTEIN YGIQ"/>
    <property type="match status" value="1"/>
</dbReference>
<feature type="binding site" evidence="6">
    <location>
        <position position="416"/>
    </location>
    <ligand>
        <name>[4Fe-4S] cluster</name>
        <dbReference type="ChEBI" id="CHEBI:49883"/>
        <note>4Fe-4S-S-AdoMet</note>
    </ligand>
</feature>
<dbReference type="SFLD" id="SFLDS00029">
    <property type="entry name" value="Radical_SAM"/>
    <property type="match status" value="1"/>
</dbReference>
<feature type="region of interest" description="Disordered" evidence="7">
    <location>
        <begin position="701"/>
        <end position="790"/>
    </location>
</feature>
<evidence type="ECO:0000256" key="3">
    <source>
        <dbReference type="ARBA" id="ARBA00022723"/>
    </source>
</evidence>